<keyword evidence="3" id="KW-1185">Reference proteome</keyword>
<dbReference type="RefSeq" id="WP_261670123.1">
    <property type="nucleotide sequence ID" value="NZ_JARUJP010000009.1"/>
</dbReference>
<feature type="region of interest" description="Disordered" evidence="1">
    <location>
        <begin position="45"/>
        <end position="94"/>
    </location>
</feature>
<evidence type="ECO:0000313" key="3">
    <source>
        <dbReference type="Proteomes" id="UP001281656"/>
    </source>
</evidence>
<comment type="caution">
    <text evidence="2">The sequence shown here is derived from an EMBL/GenBank/DDBJ whole genome shotgun (WGS) entry which is preliminary data.</text>
</comment>
<dbReference type="EMBL" id="JARUJP010000009">
    <property type="protein sequence ID" value="MDW8801339.1"/>
    <property type="molecule type" value="Genomic_DNA"/>
</dbReference>
<protein>
    <recommendedName>
        <fullName evidence="4">Collagen-like protein</fullName>
    </recommendedName>
</protein>
<feature type="compositionally biased region" description="Pro residues" evidence="1">
    <location>
        <begin position="47"/>
        <end position="72"/>
    </location>
</feature>
<name>A0ABU4JT46_9CLOT</name>
<dbReference type="Proteomes" id="UP001281656">
    <property type="component" value="Unassembled WGS sequence"/>
</dbReference>
<proteinExistence type="predicted"/>
<reference evidence="2 3" key="1">
    <citation type="submission" date="2023-04" db="EMBL/GenBank/DDBJ databases">
        <title>Clostridium tannerae sp. nov., isolated from the fecal material of an alpaca.</title>
        <authorList>
            <person name="Miller S."/>
            <person name="Hendry M."/>
            <person name="King J."/>
            <person name="Sankaranarayanan K."/>
            <person name="Lawson P.A."/>
        </authorList>
    </citation>
    <scope>NUCLEOTIDE SEQUENCE [LARGE SCALE GENOMIC DNA]</scope>
    <source>
        <strain evidence="2 3">A1-XYC3</strain>
    </source>
</reference>
<evidence type="ECO:0000256" key="1">
    <source>
        <dbReference type="SAM" id="MobiDB-lite"/>
    </source>
</evidence>
<evidence type="ECO:0000313" key="2">
    <source>
        <dbReference type="EMBL" id="MDW8801339.1"/>
    </source>
</evidence>
<organism evidence="2 3">
    <name type="scientific">Clostridium tanneri</name>
    <dbReference type="NCBI Taxonomy" id="3037988"/>
    <lineage>
        <taxon>Bacteria</taxon>
        <taxon>Bacillati</taxon>
        <taxon>Bacillota</taxon>
        <taxon>Clostridia</taxon>
        <taxon>Eubacteriales</taxon>
        <taxon>Clostridiaceae</taxon>
        <taxon>Clostridium</taxon>
    </lineage>
</organism>
<evidence type="ECO:0008006" key="4">
    <source>
        <dbReference type="Google" id="ProtNLM"/>
    </source>
</evidence>
<accession>A0ABU4JT46</accession>
<sequence length="153" mass="18097">MYFRNEDFYYDYEDVEELRDYEEVCPFYEMCQQYEEDLLMRQEFNQPPRPGFPNFPPPPGQGAPNLPPPPGRVPQKPSAGFGGPGGPQTFAVSPGSIRRCRNRFVYIWLRNGNSFWAYLTRIDRTTASGYRWNGRRWVYFGVDLRRIDEFVCR</sequence>
<gene>
    <name evidence="2" type="ORF">P8V03_09245</name>
</gene>